<keyword evidence="9" id="KW-1185">Reference proteome</keyword>
<evidence type="ECO:0000313" key="9">
    <source>
        <dbReference type="Proteomes" id="UP001595692"/>
    </source>
</evidence>
<evidence type="ECO:0000259" key="7">
    <source>
        <dbReference type="PROSITE" id="PS50937"/>
    </source>
</evidence>
<dbReference type="SUPFAM" id="SSF46955">
    <property type="entry name" value="Putative DNA-binding domain"/>
    <property type="match status" value="1"/>
</dbReference>
<comment type="caution">
    <text evidence="8">The sequence shown here is derived from an EMBL/GenBank/DDBJ whole genome shotgun (WGS) entry which is preliminary data.</text>
</comment>
<keyword evidence="6" id="KW-0175">Coiled coil</keyword>
<protein>
    <submittedName>
        <fullName evidence="8">Cu(I)-responsive transcriptional regulator</fullName>
    </submittedName>
</protein>
<keyword evidence="4" id="KW-0238">DNA-binding</keyword>
<feature type="domain" description="HTH merR-type" evidence="7">
    <location>
        <begin position="7"/>
        <end position="76"/>
    </location>
</feature>
<dbReference type="Pfam" id="PF09278">
    <property type="entry name" value="MerR-DNA-bind"/>
    <property type="match status" value="1"/>
</dbReference>
<dbReference type="InterPro" id="IPR011789">
    <property type="entry name" value="CueR"/>
</dbReference>
<dbReference type="Gene3D" id="1.10.1660.10">
    <property type="match status" value="1"/>
</dbReference>
<dbReference type="InterPro" id="IPR015358">
    <property type="entry name" value="Tscrpt_reg_MerR_DNA-bd"/>
</dbReference>
<dbReference type="NCBIfam" id="TIGR02044">
    <property type="entry name" value="CueR"/>
    <property type="match status" value="1"/>
</dbReference>
<dbReference type="InterPro" id="IPR009061">
    <property type="entry name" value="DNA-bd_dom_put_sf"/>
</dbReference>
<dbReference type="Pfam" id="PF00376">
    <property type="entry name" value="MerR"/>
    <property type="match status" value="1"/>
</dbReference>
<dbReference type="EMBL" id="JBHSAF010000001">
    <property type="protein sequence ID" value="MFC3912313.1"/>
    <property type="molecule type" value="Genomic_DNA"/>
</dbReference>
<evidence type="ECO:0000256" key="2">
    <source>
        <dbReference type="ARBA" id="ARBA00022490"/>
    </source>
</evidence>
<dbReference type="PROSITE" id="PS00552">
    <property type="entry name" value="HTH_MERR_1"/>
    <property type="match status" value="1"/>
</dbReference>
<dbReference type="Proteomes" id="UP001595692">
    <property type="component" value="Unassembled WGS sequence"/>
</dbReference>
<evidence type="ECO:0000313" key="8">
    <source>
        <dbReference type="EMBL" id="MFC3912313.1"/>
    </source>
</evidence>
<evidence type="ECO:0000256" key="4">
    <source>
        <dbReference type="ARBA" id="ARBA00023125"/>
    </source>
</evidence>
<comment type="subcellular location">
    <subcellularLocation>
        <location evidence="1">Cytoplasm</location>
    </subcellularLocation>
</comment>
<dbReference type="SMART" id="SM00422">
    <property type="entry name" value="HTH_MERR"/>
    <property type="match status" value="1"/>
</dbReference>
<proteinExistence type="predicted"/>
<evidence type="ECO:0000256" key="6">
    <source>
        <dbReference type="SAM" id="Coils"/>
    </source>
</evidence>
<keyword evidence="5" id="KW-0804">Transcription</keyword>
<dbReference type="PANTHER" id="PTHR30204:SF94">
    <property type="entry name" value="HEAVY METAL-DEPENDENT TRANSCRIPTIONAL REGULATOR HI_0293-RELATED"/>
    <property type="match status" value="1"/>
</dbReference>
<dbReference type="InterPro" id="IPR000551">
    <property type="entry name" value="MerR-type_HTH_dom"/>
</dbReference>
<dbReference type="PANTHER" id="PTHR30204">
    <property type="entry name" value="REDOX-CYCLING DRUG-SENSING TRANSCRIPTIONAL ACTIVATOR SOXR"/>
    <property type="match status" value="1"/>
</dbReference>
<feature type="coiled-coil region" evidence="6">
    <location>
        <begin position="88"/>
        <end position="115"/>
    </location>
</feature>
<dbReference type="PROSITE" id="PS50937">
    <property type="entry name" value="HTH_MERR_2"/>
    <property type="match status" value="1"/>
</dbReference>
<keyword evidence="3" id="KW-0805">Transcription regulation</keyword>
<dbReference type="PRINTS" id="PR00040">
    <property type="entry name" value="HTHMERR"/>
</dbReference>
<name>A0ABV8CJZ7_9GAMM</name>
<organism evidence="8 9">
    <name type="scientific">Pseudaeromonas sharmana</name>
    <dbReference type="NCBI Taxonomy" id="328412"/>
    <lineage>
        <taxon>Bacteria</taxon>
        <taxon>Pseudomonadati</taxon>
        <taxon>Pseudomonadota</taxon>
        <taxon>Gammaproteobacteria</taxon>
        <taxon>Aeromonadales</taxon>
        <taxon>Aeromonadaceae</taxon>
        <taxon>Pseudaeromonas</taxon>
    </lineage>
</organism>
<evidence type="ECO:0000256" key="1">
    <source>
        <dbReference type="ARBA" id="ARBA00004496"/>
    </source>
</evidence>
<dbReference type="InterPro" id="IPR047057">
    <property type="entry name" value="MerR_fam"/>
</dbReference>
<keyword evidence="2" id="KW-0963">Cytoplasm</keyword>
<dbReference type="RefSeq" id="WP_377150418.1">
    <property type="nucleotide sequence ID" value="NZ_JBHSAF010000001.1"/>
</dbReference>
<evidence type="ECO:0000256" key="5">
    <source>
        <dbReference type="ARBA" id="ARBA00023163"/>
    </source>
</evidence>
<gene>
    <name evidence="8" type="primary">cueR</name>
    <name evidence="8" type="ORF">ACFOSS_02390</name>
</gene>
<sequence>MSQKSAHWLIGDVAAASGLTPKMIRHYESLGLISPPERSQSGYRYYDQPVIDELVFIRQARELGFGLPQIADLMRLWRNESRHASEVHALATRHLAELDRKISELQRMRTILTQAVSSCPGDQQSDCPILDQLAPAAKKGCHS</sequence>
<evidence type="ECO:0000256" key="3">
    <source>
        <dbReference type="ARBA" id="ARBA00023015"/>
    </source>
</evidence>
<accession>A0ABV8CJZ7</accession>
<reference evidence="9" key="1">
    <citation type="journal article" date="2019" name="Int. J. Syst. Evol. Microbiol.">
        <title>The Global Catalogue of Microorganisms (GCM) 10K type strain sequencing project: providing services to taxonomists for standard genome sequencing and annotation.</title>
        <authorList>
            <consortium name="The Broad Institute Genomics Platform"/>
            <consortium name="The Broad Institute Genome Sequencing Center for Infectious Disease"/>
            <person name="Wu L."/>
            <person name="Ma J."/>
        </authorList>
    </citation>
    <scope>NUCLEOTIDE SEQUENCE [LARGE SCALE GENOMIC DNA]</scope>
    <source>
        <strain evidence="9">CCUG 54939</strain>
    </source>
</reference>